<feature type="compositionally biased region" description="Low complexity" evidence="2">
    <location>
        <begin position="24"/>
        <end position="34"/>
    </location>
</feature>
<evidence type="ECO:0000313" key="6">
    <source>
        <dbReference type="Proteomes" id="UP000720189"/>
    </source>
</evidence>
<dbReference type="GO" id="GO:0006298">
    <property type="term" value="P:mismatch repair"/>
    <property type="evidence" value="ECO:0007669"/>
    <property type="project" value="TreeGrafter"/>
</dbReference>
<dbReference type="InterPro" id="IPR036985">
    <property type="entry name" value="Transglutaminase-like_sf"/>
</dbReference>
<dbReference type="GO" id="GO:0006289">
    <property type="term" value="P:nucleotide-excision repair"/>
    <property type="evidence" value="ECO:0007669"/>
    <property type="project" value="InterPro"/>
</dbReference>
<keyword evidence="6" id="KW-1185">Reference proteome</keyword>
<feature type="compositionally biased region" description="Basic and acidic residues" evidence="2">
    <location>
        <begin position="54"/>
        <end position="63"/>
    </location>
</feature>
<dbReference type="InterPro" id="IPR018326">
    <property type="entry name" value="Rad4_beta-hairpin_dom1"/>
</dbReference>
<feature type="region of interest" description="Disordered" evidence="2">
    <location>
        <begin position="347"/>
        <end position="367"/>
    </location>
</feature>
<accession>A0A9P9KN74</accession>
<evidence type="ECO:0000259" key="4">
    <source>
        <dbReference type="SMART" id="SM01032"/>
    </source>
</evidence>
<dbReference type="OrthoDB" id="300780at2759"/>
<dbReference type="RefSeq" id="XP_046053680.1">
    <property type="nucleotide sequence ID" value="XM_046195079.1"/>
</dbReference>
<organism evidence="5 6">
    <name type="scientific">Fusarium redolens</name>
    <dbReference type="NCBI Taxonomy" id="48865"/>
    <lineage>
        <taxon>Eukaryota</taxon>
        <taxon>Fungi</taxon>
        <taxon>Dikarya</taxon>
        <taxon>Ascomycota</taxon>
        <taxon>Pezizomycotina</taxon>
        <taxon>Sordariomycetes</taxon>
        <taxon>Hypocreomycetidae</taxon>
        <taxon>Hypocreales</taxon>
        <taxon>Nectriaceae</taxon>
        <taxon>Fusarium</taxon>
        <taxon>Fusarium redolens species complex</taxon>
    </lineage>
</organism>
<feature type="compositionally biased region" description="Acidic residues" evidence="2">
    <location>
        <begin position="102"/>
        <end position="116"/>
    </location>
</feature>
<sequence>METGTDMLYGNRTGLFECRKRPATRASARRGAAATVPTGGEIYQDMLAEAGVNSRDRSSPERPLKRRRAGPSRARPEPGNPSEAAPQQAEPSKAPPAQVADKEEDDDEDEDIEFEDVALPQPTMQTMELESDDDDEDEDIVFEDVDFTAPLQDLGKPEEPKSLELNLTAHQSSTAQVKKAAERRKPISREERKTRMDVHKTHLLCLLSHAARRNHWCNDGKVQDHLRPHLTDKTVNYLTPGAHLPQFGRTESLKTGLKQAESVWKTKYEVTERGLRRALWAEDPEQLKDYEPPDDMESCLDRDDFREAAKKLQGSRDVGAQLYCALLRSAGVQARLVCSLQPLACTSGAPSMPKPKQKPKKRSTIEEKNAQVRATMAKYQEMASAGYGSPTGDSSARRRLGHPNATSYNFTPTISPPKPQPTFETRKRIKESSYPVYWVEILDVGHQKWQPVDAVVTHTFWKPKALEPPITDKENFLSYVVAFDEDGTAKDVTRRYAKAYTAKTRRSRIDTACEGGDIWWRRVMKLYGRRRRTDLDQIEDNELVGIEAREPMPRNVQDFKDHPVFALERHLRRHEVLVPGATPSGTAKPKNPLDDDQDEDAQGDAGTPIYTEDQTELYEPPPVWNGVVPKNKFGNIDVYVPSMVPAGGAHIIHEHAARAAFMAGVDYAPALTGFSFKGRHGTAVLTGIVVAKEHEEAVRAIIDSLGDLEQEVEDERRRHRALKAWRKFMMALRIREQIWSGVDADERKAADDKAAKEAQLDQEIEDAPSDVTEEFDMADDDDMGGGFLVE</sequence>
<dbReference type="PANTHER" id="PTHR12135:SF0">
    <property type="entry name" value="DNA REPAIR PROTEIN COMPLEMENTING XP-C CELLS"/>
    <property type="match status" value="1"/>
</dbReference>
<dbReference type="Gene3D" id="2.20.20.110">
    <property type="entry name" value="Rad4, beta-hairpin domain BHD1"/>
    <property type="match status" value="1"/>
</dbReference>
<comment type="caution">
    <text evidence="5">The sequence shown here is derived from an EMBL/GenBank/DDBJ whole genome shotgun (WGS) entry which is preliminary data.</text>
</comment>
<dbReference type="InterPro" id="IPR018328">
    <property type="entry name" value="Rad4_beta-hairpin_dom3"/>
</dbReference>
<dbReference type="GeneID" id="70225033"/>
<dbReference type="Pfam" id="PF10403">
    <property type="entry name" value="BHD_1"/>
    <property type="match status" value="1"/>
</dbReference>
<keyword evidence="1" id="KW-0175">Coiled coil</keyword>
<dbReference type="Pfam" id="PF03835">
    <property type="entry name" value="Rad4"/>
    <property type="match status" value="1"/>
</dbReference>
<dbReference type="PANTHER" id="PTHR12135">
    <property type="entry name" value="DNA REPAIR PROTEIN XP-C / RAD4"/>
    <property type="match status" value="1"/>
</dbReference>
<evidence type="ECO:0000256" key="1">
    <source>
        <dbReference type="SAM" id="Coils"/>
    </source>
</evidence>
<protein>
    <recommendedName>
        <fullName evidence="7">Xeroderma pigmentosum group C complementing factor</fullName>
    </recommendedName>
</protein>
<feature type="coiled-coil region" evidence="1">
    <location>
        <begin position="691"/>
        <end position="718"/>
    </location>
</feature>
<dbReference type="EMBL" id="JAGMUX010000003">
    <property type="protein sequence ID" value="KAH7264945.1"/>
    <property type="molecule type" value="Genomic_DNA"/>
</dbReference>
<evidence type="ECO:0008006" key="7">
    <source>
        <dbReference type="Google" id="ProtNLM"/>
    </source>
</evidence>
<dbReference type="Proteomes" id="UP000720189">
    <property type="component" value="Unassembled WGS sequence"/>
</dbReference>
<evidence type="ECO:0000256" key="2">
    <source>
        <dbReference type="SAM" id="MobiDB-lite"/>
    </source>
</evidence>
<evidence type="ECO:0000313" key="5">
    <source>
        <dbReference type="EMBL" id="KAH7264945.1"/>
    </source>
</evidence>
<feature type="compositionally biased region" description="Basic and acidic residues" evidence="2">
    <location>
        <begin position="750"/>
        <end position="759"/>
    </location>
</feature>
<dbReference type="GO" id="GO:0071942">
    <property type="term" value="C:XPC complex"/>
    <property type="evidence" value="ECO:0007669"/>
    <property type="project" value="TreeGrafter"/>
</dbReference>
<dbReference type="GO" id="GO:0000111">
    <property type="term" value="C:nucleotide-excision repair factor 2 complex"/>
    <property type="evidence" value="ECO:0007669"/>
    <property type="project" value="TreeGrafter"/>
</dbReference>
<name>A0A9P9KN74_FUSRE</name>
<feature type="region of interest" description="Disordered" evidence="2">
    <location>
        <begin position="750"/>
        <end position="790"/>
    </location>
</feature>
<proteinExistence type="predicted"/>
<dbReference type="Pfam" id="PF10405">
    <property type="entry name" value="BHD_3"/>
    <property type="match status" value="1"/>
</dbReference>
<dbReference type="Gene3D" id="3.30.70.2460">
    <property type="entry name" value="Rad4, beta-hairpin domain BHD3"/>
    <property type="match status" value="1"/>
</dbReference>
<dbReference type="AlphaFoldDB" id="A0A9P9KN74"/>
<dbReference type="InterPro" id="IPR042488">
    <property type="entry name" value="Rad4_BHD3_sf"/>
</dbReference>
<dbReference type="SMART" id="SM01030">
    <property type="entry name" value="BHD_1"/>
    <property type="match status" value="1"/>
</dbReference>
<feature type="domain" description="Rad4 beta-hairpin" evidence="3">
    <location>
        <begin position="548"/>
        <end position="616"/>
    </location>
</feature>
<dbReference type="Gene3D" id="3.90.260.10">
    <property type="entry name" value="Transglutaminase-like"/>
    <property type="match status" value="1"/>
</dbReference>
<dbReference type="GO" id="GO:0003684">
    <property type="term" value="F:damaged DNA binding"/>
    <property type="evidence" value="ECO:0007669"/>
    <property type="project" value="InterPro"/>
</dbReference>
<gene>
    <name evidence="5" type="ORF">BKA55DRAFT_590363</name>
</gene>
<dbReference type="GO" id="GO:0003697">
    <property type="term" value="F:single-stranded DNA binding"/>
    <property type="evidence" value="ECO:0007669"/>
    <property type="project" value="TreeGrafter"/>
</dbReference>
<feature type="region of interest" description="Disordered" evidence="2">
    <location>
        <begin position="577"/>
        <end position="608"/>
    </location>
</feature>
<dbReference type="InterPro" id="IPR004583">
    <property type="entry name" value="DNA_repair_Rad4"/>
</dbReference>
<dbReference type="SUPFAM" id="SSF54001">
    <property type="entry name" value="Cysteine proteinases"/>
    <property type="match status" value="1"/>
</dbReference>
<feature type="compositionally biased region" description="Polar residues" evidence="2">
    <location>
        <begin position="404"/>
        <end position="413"/>
    </location>
</feature>
<feature type="compositionally biased region" description="Acidic residues" evidence="2">
    <location>
        <begin position="760"/>
        <end position="783"/>
    </location>
</feature>
<dbReference type="InterPro" id="IPR018325">
    <property type="entry name" value="Rad4/PNGase_transGLS-fold"/>
</dbReference>
<dbReference type="GO" id="GO:0005737">
    <property type="term" value="C:cytoplasm"/>
    <property type="evidence" value="ECO:0007669"/>
    <property type="project" value="TreeGrafter"/>
</dbReference>
<dbReference type="InterPro" id="IPR038765">
    <property type="entry name" value="Papain-like_cys_pep_sf"/>
</dbReference>
<dbReference type="SMART" id="SM01032">
    <property type="entry name" value="BHD_3"/>
    <property type="match status" value="1"/>
</dbReference>
<feature type="region of interest" description="Disordered" evidence="2">
    <location>
        <begin position="20"/>
        <end position="136"/>
    </location>
</feature>
<feature type="region of interest" description="Disordered" evidence="2">
    <location>
        <begin position="384"/>
        <end position="425"/>
    </location>
</feature>
<feature type="domain" description="Rad4 beta-hairpin" evidence="4">
    <location>
        <begin position="628"/>
        <end position="702"/>
    </location>
</feature>
<reference evidence="5" key="1">
    <citation type="journal article" date="2021" name="Nat. Commun.">
        <title>Genetic determinants of endophytism in the Arabidopsis root mycobiome.</title>
        <authorList>
            <person name="Mesny F."/>
            <person name="Miyauchi S."/>
            <person name="Thiergart T."/>
            <person name="Pickel B."/>
            <person name="Atanasova L."/>
            <person name="Karlsson M."/>
            <person name="Huettel B."/>
            <person name="Barry K.W."/>
            <person name="Haridas S."/>
            <person name="Chen C."/>
            <person name="Bauer D."/>
            <person name="Andreopoulos W."/>
            <person name="Pangilinan J."/>
            <person name="LaButti K."/>
            <person name="Riley R."/>
            <person name="Lipzen A."/>
            <person name="Clum A."/>
            <person name="Drula E."/>
            <person name="Henrissat B."/>
            <person name="Kohler A."/>
            <person name="Grigoriev I.V."/>
            <person name="Martin F.M."/>
            <person name="Hacquard S."/>
        </authorList>
    </citation>
    <scope>NUCLEOTIDE SEQUENCE</scope>
    <source>
        <strain evidence="5">MPI-CAGE-AT-0023</strain>
    </source>
</reference>
<evidence type="ECO:0000259" key="3">
    <source>
        <dbReference type="SMART" id="SM01030"/>
    </source>
</evidence>